<evidence type="ECO:0000256" key="1">
    <source>
        <dbReference type="ARBA" id="ARBA00004651"/>
    </source>
</evidence>
<evidence type="ECO:0000313" key="7">
    <source>
        <dbReference type="EMBL" id="MCB8883715.1"/>
    </source>
</evidence>
<dbReference type="RefSeq" id="WP_227310398.1">
    <property type="nucleotide sequence ID" value="NZ_JAESVA010000015.1"/>
</dbReference>
<comment type="subcellular location">
    <subcellularLocation>
        <location evidence="1">Cell membrane</location>
        <topology evidence="1">Multi-pass membrane protein</topology>
    </subcellularLocation>
</comment>
<reference evidence="7 8" key="1">
    <citation type="journal article" date="2021" name="Microorganisms">
        <title>Acidisoma silvae sp. nov. and Acidisomacellulosilytica sp. nov., Two Acidophilic Bacteria Isolated from Decaying Wood, Hydrolyzing Cellulose and Producing Poly-3-hydroxybutyrate.</title>
        <authorList>
            <person name="Mieszkin S."/>
            <person name="Pouder E."/>
            <person name="Uroz S."/>
            <person name="Simon-Colin C."/>
            <person name="Alain K."/>
        </authorList>
    </citation>
    <scope>NUCLEOTIDE SEQUENCE [LARGE SCALE GENOMIC DNA]</scope>
    <source>
        <strain evidence="7 8">HW T5.17</strain>
    </source>
</reference>
<dbReference type="PANTHER" id="PTHR30482">
    <property type="entry name" value="HIGH-AFFINITY BRANCHED-CHAIN AMINO ACID TRANSPORT SYSTEM PERMEASE"/>
    <property type="match status" value="1"/>
</dbReference>
<protein>
    <submittedName>
        <fullName evidence="7">Branched-chain amino acid ABC transporter permease</fullName>
    </submittedName>
</protein>
<dbReference type="PANTHER" id="PTHR30482:SF10">
    <property type="entry name" value="HIGH-AFFINITY BRANCHED-CHAIN AMINO ACID TRANSPORT PROTEIN BRAE"/>
    <property type="match status" value="1"/>
</dbReference>
<feature type="transmembrane region" description="Helical" evidence="6">
    <location>
        <begin position="310"/>
        <end position="334"/>
    </location>
</feature>
<dbReference type="Pfam" id="PF02653">
    <property type="entry name" value="BPD_transp_2"/>
    <property type="match status" value="1"/>
</dbReference>
<organism evidence="7 8">
    <name type="scientific">Acidisoma cellulosilyticum</name>
    <dbReference type="NCBI Taxonomy" id="2802395"/>
    <lineage>
        <taxon>Bacteria</taxon>
        <taxon>Pseudomonadati</taxon>
        <taxon>Pseudomonadota</taxon>
        <taxon>Alphaproteobacteria</taxon>
        <taxon>Acetobacterales</taxon>
        <taxon>Acidocellaceae</taxon>
        <taxon>Acidisoma</taxon>
    </lineage>
</organism>
<evidence type="ECO:0000256" key="3">
    <source>
        <dbReference type="ARBA" id="ARBA00022692"/>
    </source>
</evidence>
<sequence length="342" mass="37207">MVNFIKDRSSRWTLPADAWIGLLVIIIAVAVPFVIQSRYLLGEVILALIWAGVASQWNLLFGYAGVFSLAPMAFFAFGAYATAMLSYYLGWSVWLSIPAGAIVSIPFSLIIGLACLRLEGVYVALLTFAVAQMMYLLIVTDTGCFQQIGGSCVQFTGGATGFSDFGDFGMRPLLHQYWMIGNYAVVCCGAFLTMLVSWIVIRSPMGLAFRAIRDNPGYAMARGVNRFRTHLLVFGISAFFIGLLGGLYAVHFQAIGPTVFSLSQLLFVIASVVVGGVGSFWGPLLGAVVLTGADEFLSDFGEYRSLGLGLIITAFVVFLPRGLVGEIVHLFALWRRKRQSHV</sequence>
<evidence type="ECO:0000256" key="6">
    <source>
        <dbReference type="SAM" id="Phobius"/>
    </source>
</evidence>
<dbReference type="EMBL" id="JAESVA010000015">
    <property type="protein sequence ID" value="MCB8883715.1"/>
    <property type="molecule type" value="Genomic_DNA"/>
</dbReference>
<accession>A0A963Z7Y5</accession>
<feature type="transmembrane region" description="Helical" evidence="6">
    <location>
        <begin position="40"/>
        <end position="57"/>
    </location>
</feature>
<feature type="transmembrane region" description="Helical" evidence="6">
    <location>
        <begin position="180"/>
        <end position="201"/>
    </location>
</feature>
<feature type="transmembrane region" description="Helical" evidence="6">
    <location>
        <begin position="262"/>
        <end position="290"/>
    </location>
</feature>
<keyword evidence="5 6" id="KW-0472">Membrane</keyword>
<dbReference type="GO" id="GO:0015658">
    <property type="term" value="F:branched-chain amino acid transmembrane transporter activity"/>
    <property type="evidence" value="ECO:0007669"/>
    <property type="project" value="InterPro"/>
</dbReference>
<proteinExistence type="predicted"/>
<comment type="caution">
    <text evidence="7">The sequence shown here is derived from an EMBL/GenBank/DDBJ whole genome shotgun (WGS) entry which is preliminary data.</text>
</comment>
<feature type="transmembrane region" description="Helical" evidence="6">
    <location>
        <begin position="93"/>
        <end position="114"/>
    </location>
</feature>
<dbReference type="AlphaFoldDB" id="A0A963Z7Y5"/>
<dbReference type="CDD" id="cd06581">
    <property type="entry name" value="TM_PBP1_LivM_like"/>
    <property type="match status" value="1"/>
</dbReference>
<evidence type="ECO:0000256" key="4">
    <source>
        <dbReference type="ARBA" id="ARBA00022989"/>
    </source>
</evidence>
<dbReference type="GO" id="GO:0005886">
    <property type="term" value="C:plasma membrane"/>
    <property type="evidence" value="ECO:0007669"/>
    <property type="project" value="UniProtKB-SubCell"/>
</dbReference>
<dbReference type="Proteomes" id="UP000721844">
    <property type="component" value="Unassembled WGS sequence"/>
</dbReference>
<feature type="transmembrane region" description="Helical" evidence="6">
    <location>
        <begin position="120"/>
        <end position="138"/>
    </location>
</feature>
<keyword evidence="3 6" id="KW-0812">Transmembrane</keyword>
<keyword evidence="8" id="KW-1185">Reference proteome</keyword>
<evidence type="ECO:0000256" key="2">
    <source>
        <dbReference type="ARBA" id="ARBA00022475"/>
    </source>
</evidence>
<gene>
    <name evidence="7" type="ORF">ACELLULO517_25925</name>
</gene>
<feature type="transmembrane region" description="Helical" evidence="6">
    <location>
        <begin position="18"/>
        <end position="35"/>
    </location>
</feature>
<evidence type="ECO:0000256" key="5">
    <source>
        <dbReference type="ARBA" id="ARBA00023136"/>
    </source>
</evidence>
<dbReference type="InterPro" id="IPR043428">
    <property type="entry name" value="LivM-like"/>
</dbReference>
<feature type="transmembrane region" description="Helical" evidence="6">
    <location>
        <begin position="230"/>
        <end position="250"/>
    </location>
</feature>
<feature type="transmembrane region" description="Helical" evidence="6">
    <location>
        <begin position="63"/>
        <end position="81"/>
    </location>
</feature>
<evidence type="ECO:0000313" key="8">
    <source>
        <dbReference type="Proteomes" id="UP000721844"/>
    </source>
</evidence>
<keyword evidence="2" id="KW-1003">Cell membrane</keyword>
<dbReference type="InterPro" id="IPR001851">
    <property type="entry name" value="ABC_transp_permease"/>
</dbReference>
<name>A0A963Z7Y5_9PROT</name>
<keyword evidence="4 6" id="KW-1133">Transmembrane helix</keyword>